<feature type="compositionally biased region" description="Gly residues" evidence="1">
    <location>
        <begin position="129"/>
        <end position="168"/>
    </location>
</feature>
<name>A0ABQ1JL39_9SPHN</name>
<dbReference type="Proteomes" id="UP000614261">
    <property type="component" value="Unassembled WGS sequence"/>
</dbReference>
<sequence length="322" mass="33354">MIRKSLMSTAVLTAAVMGFALPAYAHNAWLLPSTTVLSDTEQSITVDAGASTAPFEANHAAMSVDGIKVYAPDGSMGAADNIARSRYRSTFDVRIDKPGTWRIGIENTGVTGSFKVDGEQWMVGRRRGPGAGGPNAGGANAGAPGAGGPGAGGPGAGGPGGAGGGSGGRPRIDPSRMVASVDDIPANATDLDLTQMMGRNEFFVSAGEPSDTLFKPTGQGLEFVPVTLPTDLVSNEPGQFRFLIDGKPAAGLEVEIIPGGRRYRETDGMQKLTTDDQGLLTVQWPIAGMYWLNASLSDSSPSHPKAAKRRMSYTATLEVMAP</sequence>
<organism evidence="3 4">
    <name type="scientific">Blastomonas aquatica</name>
    <dbReference type="NCBI Taxonomy" id="1510276"/>
    <lineage>
        <taxon>Bacteria</taxon>
        <taxon>Pseudomonadati</taxon>
        <taxon>Pseudomonadota</taxon>
        <taxon>Alphaproteobacteria</taxon>
        <taxon>Sphingomonadales</taxon>
        <taxon>Sphingomonadaceae</taxon>
        <taxon>Blastomonas</taxon>
    </lineage>
</organism>
<dbReference type="InterPro" id="IPR019613">
    <property type="entry name" value="DUF4198"/>
</dbReference>
<dbReference type="RefSeq" id="WP_188515123.1">
    <property type="nucleotide sequence ID" value="NZ_BMGD01000005.1"/>
</dbReference>
<comment type="caution">
    <text evidence="3">The sequence shown here is derived from an EMBL/GenBank/DDBJ whole genome shotgun (WGS) entry which is preliminary data.</text>
</comment>
<reference evidence="4" key="1">
    <citation type="journal article" date="2019" name="Int. J. Syst. Evol. Microbiol.">
        <title>The Global Catalogue of Microorganisms (GCM) 10K type strain sequencing project: providing services to taxonomists for standard genome sequencing and annotation.</title>
        <authorList>
            <consortium name="The Broad Institute Genomics Platform"/>
            <consortium name="The Broad Institute Genome Sequencing Center for Infectious Disease"/>
            <person name="Wu L."/>
            <person name="Ma J."/>
        </authorList>
    </citation>
    <scope>NUCLEOTIDE SEQUENCE [LARGE SCALE GENOMIC DNA]</scope>
    <source>
        <strain evidence="4">CGMCC 1.12851</strain>
    </source>
</reference>
<accession>A0ABQ1JL39</accession>
<evidence type="ECO:0000313" key="4">
    <source>
        <dbReference type="Proteomes" id="UP000614261"/>
    </source>
</evidence>
<dbReference type="EMBL" id="BMGD01000005">
    <property type="protein sequence ID" value="GGB71771.1"/>
    <property type="molecule type" value="Genomic_DNA"/>
</dbReference>
<gene>
    <name evidence="3" type="ORF">GCM10010833_28700</name>
</gene>
<proteinExistence type="predicted"/>
<feature type="region of interest" description="Disordered" evidence="1">
    <location>
        <begin position="124"/>
        <end position="172"/>
    </location>
</feature>
<keyword evidence="2" id="KW-0732">Signal</keyword>
<protein>
    <submittedName>
        <fullName evidence="3">ABC transporter permease</fullName>
    </submittedName>
</protein>
<feature type="chain" id="PRO_5045439282" evidence="2">
    <location>
        <begin position="26"/>
        <end position="322"/>
    </location>
</feature>
<feature type="signal peptide" evidence="2">
    <location>
        <begin position="1"/>
        <end position="25"/>
    </location>
</feature>
<dbReference type="Pfam" id="PF10670">
    <property type="entry name" value="DUF4198"/>
    <property type="match status" value="1"/>
</dbReference>
<evidence type="ECO:0000256" key="2">
    <source>
        <dbReference type="SAM" id="SignalP"/>
    </source>
</evidence>
<evidence type="ECO:0000256" key="1">
    <source>
        <dbReference type="SAM" id="MobiDB-lite"/>
    </source>
</evidence>
<evidence type="ECO:0000313" key="3">
    <source>
        <dbReference type="EMBL" id="GGB71771.1"/>
    </source>
</evidence>
<keyword evidence="4" id="KW-1185">Reference proteome</keyword>